<dbReference type="InterPro" id="IPR038637">
    <property type="entry name" value="NPCBM_sf"/>
</dbReference>
<dbReference type="KEGG" id="tep:TepRe1_0750"/>
<dbReference type="Gene3D" id="2.60.120.260">
    <property type="entry name" value="Galactose-binding domain-like"/>
    <property type="match status" value="1"/>
</dbReference>
<dbReference type="KEGG" id="tae:TepiRe1_0812"/>
<dbReference type="RefSeq" id="WP_013777860.1">
    <property type="nucleotide sequence ID" value="NC_015519.1"/>
</dbReference>
<dbReference type="InterPro" id="IPR004199">
    <property type="entry name" value="B-gal_small/dom_5"/>
</dbReference>
<keyword evidence="5" id="KW-0732">Signal</keyword>
<dbReference type="InterPro" id="IPR023232">
    <property type="entry name" value="Glyco_hydro_2_AS"/>
</dbReference>
<dbReference type="InterPro" id="IPR013222">
    <property type="entry name" value="Glyco_hyd_98_carb-bd"/>
</dbReference>
<dbReference type="InterPro" id="IPR006558">
    <property type="entry name" value="LamG-like"/>
</dbReference>
<dbReference type="GO" id="GO:0030246">
    <property type="term" value="F:carbohydrate binding"/>
    <property type="evidence" value="ECO:0007669"/>
    <property type="project" value="InterPro"/>
</dbReference>
<dbReference type="InterPro" id="IPR006104">
    <property type="entry name" value="Glyco_hydro_2_N"/>
</dbReference>
<feature type="domain" description="Glycosyl hydrolase family 98 putative carbohydrate-binding module" evidence="12">
    <location>
        <begin position="1351"/>
        <end position="1495"/>
    </location>
</feature>
<dbReference type="STRING" id="1209989.TepRe1_0750"/>
<comment type="similarity">
    <text evidence="2 10">Belongs to the glycosyl hydrolase 2 family.</text>
</comment>
<evidence type="ECO:0000256" key="4">
    <source>
        <dbReference type="ARBA" id="ARBA00013303"/>
    </source>
</evidence>
<dbReference type="InterPro" id="IPR014718">
    <property type="entry name" value="GH-type_carb-bd"/>
</dbReference>
<dbReference type="Pfam" id="PF02836">
    <property type="entry name" value="Glyco_hydro_2_C"/>
    <property type="match status" value="2"/>
</dbReference>
<evidence type="ECO:0000256" key="1">
    <source>
        <dbReference type="ARBA" id="ARBA00001412"/>
    </source>
</evidence>
<dbReference type="InterPro" id="IPR006102">
    <property type="entry name" value="Ig-like_GH2"/>
</dbReference>
<dbReference type="OrthoDB" id="9762066at2"/>
<evidence type="ECO:0000313" key="14">
    <source>
        <dbReference type="EMBL" id="CDI40488.1"/>
    </source>
</evidence>
<dbReference type="InterPro" id="IPR013320">
    <property type="entry name" value="ConA-like_dom_sf"/>
</dbReference>
<name>F4LWN5_TEPAE</name>
<dbReference type="SUPFAM" id="SSF74650">
    <property type="entry name" value="Galactose mutarotase-like"/>
    <property type="match status" value="1"/>
</dbReference>
<evidence type="ECO:0000259" key="13">
    <source>
        <dbReference type="SMART" id="SM01038"/>
    </source>
</evidence>
<dbReference type="InterPro" id="IPR002102">
    <property type="entry name" value="Cohesin_dom"/>
</dbReference>
<dbReference type="CDD" id="cd08547">
    <property type="entry name" value="Type_II_cohesin"/>
    <property type="match status" value="1"/>
</dbReference>
<dbReference type="GO" id="GO:0009341">
    <property type="term" value="C:beta-galactosidase complex"/>
    <property type="evidence" value="ECO:0007669"/>
    <property type="project" value="InterPro"/>
</dbReference>
<dbReference type="InterPro" id="IPR036156">
    <property type="entry name" value="Beta-gal/glucu_dom_sf"/>
</dbReference>
<dbReference type="Proteomes" id="UP000010802">
    <property type="component" value="Chromosome"/>
</dbReference>
<evidence type="ECO:0000259" key="12">
    <source>
        <dbReference type="SMART" id="SM00776"/>
    </source>
</evidence>
<keyword evidence="6 10" id="KW-0378">Hydrolase</keyword>
<evidence type="ECO:0000313" key="15">
    <source>
        <dbReference type="Proteomes" id="UP000010802"/>
    </source>
</evidence>
<dbReference type="Pfam" id="PF00963">
    <property type="entry name" value="Cohesin"/>
    <property type="match status" value="1"/>
</dbReference>
<evidence type="ECO:0000256" key="9">
    <source>
        <dbReference type="ARBA" id="ARBA00032230"/>
    </source>
</evidence>
<dbReference type="PANTHER" id="PTHR46323">
    <property type="entry name" value="BETA-GALACTOSIDASE"/>
    <property type="match status" value="1"/>
</dbReference>
<dbReference type="InterPro" id="IPR006103">
    <property type="entry name" value="Glyco_hydro_2_cat"/>
</dbReference>
<evidence type="ECO:0000256" key="10">
    <source>
        <dbReference type="RuleBase" id="RU361154"/>
    </source>
</evidence>
<dbReference type="Pfam" id="PF13385">
    <property type="entry name" value="Laminin_G_3"/>
    <property type="match status" value="1"/>
</dbReference>
<dbReference type="GO" id="GO:0005990">
    <property type="term" value="P:lactose catabolic process"/>
    <property type="evidence" value="ECO:0007669"/>
    <property type="project" value="TreeGrafter"/>
</dbReference>
<dbReference type="EMBL" id="HF563609">
    <property type="protein sequence ID" value="CDI40488.1"/>
    <property type="molecule type" value="Genomic_DNA"/>
</dbReference>
<dbReference type="HOGENOM" id="CLU_002346_2_0_9"/>
<dbReference type="Pfam" id="PF02837">
    <property type="entry name" value="Glyco_hydro_2_N"/>
    <property type="match status" value="1"/>
</dbReference>
<dbReference type="InterPro" id="IPR006101">
    <property type="entry name" value="Glyco_hydro_2"/>
</dbReference>
<evidence type="ECO:0000256" key="6">
    <source>
        <dbReference type="ARBA" id="ARBA00022801"/>
    </source>
</evidence>
<dbReference type="PROSITE" id="PS00608">
    <property type="entry name" value="GLYCOSYL_HYDROL_F2_2"/>
    <property type="match status" value="1"/>
</dbReference>
<dbReference type="InterPro" id="IPR032312">
    <property type="entry name" value="LacZ_4"/>
</dbReference>
<organism evidence="14 15">
    <name type="scientific">Tepidanaerobacter acetatoxydans (strain DSM 21804 / JCM 16047 / Re1)</name>
    <dbReference type="NCBI Taxonomy" id="1209989"/>
    <lineage>
        <taxon>Bacteria</taxon>
        <taxon>Bacillati</taxon>
        <taxon>Bacillota</taxon>
        <taxon>Clostridia</taxon>
        <taxon>Thermosediminibacterales</taxon>
        <taxon>Tepidanaerobacteraceae</taxon>
        <taxon>Tepidanaerobacter</taxon>
    </lineage>
</organism>
<dbReference type="InterPro" id="IPR011081">
    <property type="entry name" value="Big_4"/>
</dbReference>
<evidence type="ECO:0000256" key="5">
    <source>
        <dbReference type="ARBA" id="ARBA00022729"/>
    </source>
</evidence>
<dbReference type="Pfam" id="PF02929">
    <property type="entry name" value="Bgal_small_N"/>
    <property type="match status" value="1"/>
</dbReference>
<evidence type="ECO:0000256" key="8">
    <source>
        <dbReference type="ARBA" id="ARBA00023295"/>
    </source>
</evidence>
<dbReference type="InterPro" id="IPR013783">
    <property type="entry name" value="Ig-like_fold"/>
</dbReference>
<evidence type="ECO:0000256" key="3">
    <source>
        <dbReference type="ARBA" id="ARBA00012756"/>
    </source>
</evidence>
<dbReference type="InterPro" id="IPR011013">
    <property type="entry name" value="Gal_mutarotase_sf_dom"/>
</dbReference>
<dbReference type="GO" id="GO:0004565">
    <property type="term" value="F:beta-galactosidase activity"/>
    <property type="evidence" value="ECO:0007669"/>
    <property type="project" value="UniProtKB-EC"/>
</dbReference>
<dbReference type="Pfam" id="PF07532">
    <property type="entry name" value="Big_4"/>
    <property type="match status" value="1"/>
</dbReference>
<evidence type="ECO:0000256" key="2">
    <source>
        <dbReference type="ARBA" id="ARBA00007401"/>
    </source>
</evidence>
<dbReference type="InterPro" id="IPR023230">
    <property type="entry name" value="Glyco_hydro_2_CS"/>
</dbReference>
<dbReference type="Pfam" id="PF08305">
    <property type="entry name" value="NPCBM"/>
    <property type="match status" value="1"/>
</dbReference>
<reference evidence="15" key="1">
    <citation type="journal article" date="2013" name="Genome Announc.">
        <title>First genome sequence of a syntrophic acetate-oxidizing bacterium, Tepidanaerobacter acetatoxydans strain Re1.</title>
        <authorList>
            <person name="Manzoor S."/>
            <person name="Bongcam-Rudloff E."/>
            <person name="Schnurer A."/>
            <person name="Muller B."/>
        </authorList>
    </citation>
    <scope>NUCLEOTIDE SEQUENCE [LARGE SCALE GENOMIC DNA]</scope>
    <source>
        <strain evidence="15">Re1</strain>
    </source>
</reference>
<evidence type="ECO:0000259" key="11">
    <source>
        <dbReference type="SMART" id="SM00560"/>
    </source>
</evidence>
<dbReference type="SUPFAM" id="SSF49303">
    <property type="entry name" value="beta-Galactosidase/glucuronidase domain"/>
    <property type="match status" value="2"/>
</dbReference>
<dbReference type="PRINTS" id="PR00132">
    <property type="entry name" value="GLHYDRLASE2"/>
</dbReference>
<dbReference type="InterPro" id="IPR008979">
    <property type="entry name" value="Galactose-bd-like_sf"/>
</dbReference>
<dbReference type="SMART" id="SM01038">
    <property type="entry name" value="Bgal_small_N"/>
    <property type="match status" value="1"/>
</dbReference>
<dbReference type="PROSITE" id="PS00719">
    <property type="entry name" value="GLYCOSYL_HYDROL_F2_1"/>
    <property type="match status" value="1"/>
</dbReference>
<dbReference type="Pfam" id="PF00703">
    <property type="entry name" value="Glyco_hydro_2"/>
    <property type="match status" value="1"/>
</dbReference>
<dbReference type="InterPro" id="IPR050347">
    <property type="entry name" value="Bact_Beta-galactosidase"/>
</dbReference>
<dbReference type="SUPFAM" id="SSF51445">
    <property type="entry name" value="(Trans)glycosidases"/>
    <property type="match status" value="2"/>
</dbReference>
<dbReference type="SMART" id="SM00560">
    <property type="entry name" value="LamGL"/>
    <property type="match status" value="1"/>
</dbReference>
<gene>
    <name evidence="14" type="ordered locus">TEPIRE1_0812</name>
</gene>
<dbReference type="Gene3D" id="2.70.98.10">
    <property type="match status" value="1"/>
</dbReference>
<keyword evidence="8 10" id="KW-0326">Glycosidase</keyword>
<dbReference type="Gene3D" id="2.60.40.10">
    <property type="entry name" value="Immunoglobulins"/>
    <property type="match status" value="2"/>
</dbReference>
<dbReference type="Gene3D" id="2.60.120.200">
    <property type="match status" value="1"/>
</dbReference>
<dbReference type="SUPFAM" id="SSF49384">
    <property type="entry name" value="Carbohydrate-binding domain"/>
    <property type="match status" value="1"/>
</dbReference>
<keyword evidence="15" id="KW-1185">Reference proteome</keyword>
<dbReference type="InterPro" id="IPR008965">
    <property type="entry name" value="CBM2/CBM3_carb-bd_dom_sf"/>
</dbReference>
<protein>
    <recommendedName>
        <fullName evidence="4 10">Beta-galactosidase</fullName>
        <ecNumber evidence="3 10">3.2.1.23</ecNumber>
    </recommendedName>
    <alternativeName>
        <fullName evidence="9 10">Lactase</fullName>
    </alternativeName>
</protein>
<feature type="domain" description="Beta galactosidase small chain/" evidence="13">
    <location>
        <begin position="980"/>
        <end position="1251"/>
    </location>
</feature>
<dbReference type="PANTHER" id="PTHR46323:SF2">
    <property type="entry name" value="BETA-GALACTOSIDASE"/>
    <property type="match status" value="1"/>
</dbReference>
<dbReference type="FunFam" id="2.60.40.10:FF:000680">
    <property type="entry name" value="Beta-galactosidase"/>
    <property type="match status" value="1"/>
</dbReference>
<feature type="domain" description="LamG-like jellyroll fold" evidence="11">
    <location>
        <begin position="639"/>
        <end position="780"/>
    </location>
</feature>
<dbReference type="eggNOG" id="COG3250">
    <property type="taxonomic scope" value="Bacteria"/>
</dbReference>
<dbReference type="Pfam" id="PF16353">
    <property type="entry name" value="LacZ_4"/>
    <property type="match status" value="1"/>
</dbReference>
<evidence type="ECO:0000256" key="7">
    <source>
        <dbReference type="ARBA" id="ARBA00023157"/>
    </source>
</evidence>
<dbReference type="InterPro" id="IPR017853">
    <property type="entry name" value="GH"/>
</dbReference>
<dbReference type="EC" id="3.2.1.23" evidence="3 10"/>
<comment type="catalytic activity">
    <reaction evidence="1 10">
        <text>Hydrolysis of terminal non-reducing beta-D-galactose residues in beta-D-galactosides.</text>
        <dbReference type="EC" id="3.2.1.23"/>
    </reaction>
</comment>
<sequence length="1825" mass="206006">MSKKLITSFVLLVFILTNLGIAAFAMPSDGIQEWNDNPTLFQVKREPAHATFIPFADVETALMRDRDNSPYFKLLNGQWKFHWSKNPASRPVDFYKEDFDVSQWDEIPVPSCWQLQGYDYPIYTNVTYPWTGYENPKPPKAPTVYNPVGSYRHTFTIPEDWDGREVFISFQGVESAFYLWVNGQEVGYSEDSFTPAEFNITEYLEQGENTIAVEVYRWSDGSWLEDQDFIRLSGIFRDVYLYSVPKVHIRDFKVETDLDDQYKDATLNLRVDLRNLGIENPDNYKVEAMLYDADESPVLLEPFYTTASFGEEENEVSVELEQFIENPLKWSAEDPNLYTLVLSLKDSTDNILETTSCRVGFREFEIEDKQMKINGKPIMFKGTNRHEIDPDTGRVISKERMIQDILLMKQFNINAVRTSHYPNDPMWYDLCDEYGLYLIDEANVESHGANGTLPKSDPNWLDACLDRMKSMVERDKNHPSVLIWSLGNEAGSGTTFKHMAEWARQADPTRIIHYEGDNQWADVQSNMYARVGTVENYGKTGTKPYILCEYAHAMGNSVGNLFKYWDVIEKYPNLQGGFIWDWVDQALRWPTPVKRIISDKSNNKFKSEMFGELEVGRSGNALRGYTILPDVPELNITGQGLTLEAWVKPEASASSDNVIIAKGDSQFAIKHTANYLQQNRSVIEFYIYDADIPGQWTQWVAAAADTPSDWFGEWHHVAGTYDGTKLTIYIDGELKAEKETTAKITANAYPVGIGRDVERNRGFNGLIDDARIYNRALTIDEINNHERQPDESTVLWVDFEDVEEDGYRDSEFFAYGGDWGDNPNDGNFCANGLIFPDRTVQPELYEVKKVYQNIGIKAVDLENGQIEIQNKYLFTNLEEFNMSWELLEDDEIIDSGNIVIDLAPLSSKVITVPFETPQIKPGAEYWLNINFTLKEDTPWADAGHEIAKEQFSMPFSKEPLSLSISDMPELELEENDEEILINGDKFTIVFDKSKGTMSSYVYDDKEVIKEGPIPNFWRAPIDNDKGNGMPSRTATWRYAGENRQISNVTVTRLADQVIQIDVDATLPTKVESEYKATYVFYGSGDVVVNNTLISDSSLPEIPEIGTILTLPEEFENIKWYGRGPQENYWDRNTGALVGVYNSTVDEEFIPYLEPSETGNKTDVRWVTLTNDEGFGLLAIGMPLIEVNALHYTPEDLSTASHPYKLVRRDDITLRLNYKQMGLGGDDSWGAKPHSEFTLYPGKPYSYSYRLKPITLSTQSPMELNKEVISLDALKGINIDGKPLPSFNSQIPDYEIQILEGSRTIPPVVEPIPTSDKVQLEVTQAETLPGTATITATSELGVTTIYSIKFITVPEIYLSDIDWINATCGWQTIQRDKSVEGNPLRLLGPSNQVITFEKGIGTHADSEIIYDIEGKGYGIFESYIGVDREISNGSIIFEVWLDGEKVFESDVMTARTPAQFISIDVRGKNELKLVAHDAGDGNAEDHADWADAKFKKSDEEPIAEPKITLTSPNSVQSGIEFTTKIGLSNVTEAVYAADITINYDTNLFELITCQTADDNTVISKVYEDELGSVKVSIDFKEPVTAEAIELFDIVFKAKEITETKSGIIGISKALIKTTEVEELQVQPIEKTIEVIAEDIPEKVISSIKPVEITTKVGEPPILPDKVIVIYSDNSTAEVNVIWNEINPEQYANIGKFTVKGTVEGTDIKAVANITVEAISEEKSFTIISGTKLDRTTGIKAKVKVKHKTESNTHPGNEVVLFQLMKGTTPISIIALEKDIVTEEVFTAHFNVKDYESLAYKVKVFVFDRFDSDITAPLNLAEPTELD</sequence>
<accession>F4LWN5</accession>
<dbReference type="SMART" id="SM00776">
    <property type="entry name" value="NPCBM"/>
    <property type="match status" value="1"/>
</dbReference>
<dbReference type="Gene3D" id="3.20.20.80">
    <property type="entry name" value="Glycosidases"/>
    <property type="match status" value="1"/>
</dbReference>
<dbReference type="GO" id="GO:0000272">
    <property type="term" value="P:polysaccharide catabolic process"/>
    <property type="evidence" value="ECO:0007669"/>
    <property type="project" value="InterPro"/>
</dbReference>
<keyword evidence="7" id="KW-1015">Disulfide bond</keyword>
<proteinExistence type="inferred from homology"/>
<dbReference type="Gene3D" id="2.60.120.1060">
    <property type="entry name" value="NPCBM/NEW2 domain"/>
    <property type="match status" value="1"/>
</dbReference>
<dbReference type="SUPFAM" id="SSF49899">
    <property type="entry name" value="Concanavalin A-like lectins/glucanases"/>
    <property type="match status" value="1"/>
</dbReference>
<dbReference type="Gene3D" id="2.60.40.680">
    <property type="match status" value="1"/>
</dbReference>
<dbReference type="SUPFAM" id="SSF49785">
    <property type="entry name" value="Galactose-binding domain-like"/>
    <property type="match status" value="2"/>
</dbReference>